<feature type="transmembrane region" description="Helical" evidence="7">
    <location>
        <begin position="526"/>
        <end position="548"/>
    </location>
</feature>
<dbReference type="GO" id="GO:0005198">
    <property type="term" value="F:structural molecule activity"/>
    <property type="evidence" value="ECO:0007669"/>
    <property type="project" value="InterPro"/>
</dbReference>
<keyword evidence="7" id="KW-0472">Membrane</keyword>
<sequence length="574" mass="64465">MLAVVNCQVTAGEFTYWAYIPFPPLYQGVAWGDREVPVFTNDTAWMPLPFLNQDPELDTGTVNSSYQFGVEGLPICLGGSPHCLHLSHEAWAVRYNHSHISAFTMIVVAQSFKYNHTAVLDETLPSTLSLCPIPDVSGGVSQLEWTKCRSSGPRLLLEVKGKSRKYLVTDWNVHDFQTKFNHVNLRWHIGNHNIAADGNETIIWHDGGLSPPMPHLANTSQIQGHIWKLLPAGKPMFTFVGNMSLNLTNIANPFHISLHQNSSRYVIACVRKPYFLLTGIFKWDNNTGVVNCTNNCTFLSCINTTWWNNNWNESHSDLYILRARKETWLPVNLTRTWSESAGVTQIYKVMQDLVHRSRRMVGIVVTAVIGLVAIASTAAVAGLALHQNIQNAEFVQQWHEQSHLLWQQQRDIDAHLTERVDNLEQVVSWLGDQLTVLNTRALLKCDWNTTQFCITPVPFDSTVHNWTEIKRLLIGHNNLSLEIQELTQNISETFCNQLPLLTGADLMTGIAQSLTSLNPMSPVKTLLTSVSSNVLIVVLAFVIFHSLLETVPKGKHRIPASPIGNDGFKRNSNL</sequence>
<dbReference type="InterPro" id="IPR029104">
    <property type="entry name" value="HERV-K_env"/>
</dbReference>
<dbReference type="Bgee" id="ENSMMUG00000049895">
    <property type="expression patterns" value="Expressed in hindlimb stylopod muscle and 4 other cell types or tissues"/>
</dbReference>
<name>A0A5F8A6A0_MACMU</name>
<dbReference type="GO" id="GO:0005886">
    <property type="term" value="C:plasma membrane"/>
    <property type="evidence" value="ECO:0007669"/>
    <property type="project" value="UniProtKB-SubCell"/>
</dbReference>
<keyword evidence="7" id="KW-1133">Transmembrane helix</keyword>
<keyword evidence="11" id="KW-1185">Reference proteome</keyword>
<dbReference type="PANTHER" id="PTHR34313:SF2">
    <property type="entry name" value="ENDOGENOUS RETROVIRUS GROUP K MEMBER 21 ENV POLYPROTEIN-LIKE"/>
    <property type="match status" value="1"/>
</dbReference>
<feature type="transmembrane region" description="Helical" evidence="7">
    <location>
        <begin position="360"/>
        <end position="385"/>
    </location>
</feature>
<dbReference type="PANTHER" id="PTHR34313">
    <property type="entry name" value="ENDOGENOUS RETROVIRUS GROUP K MEMBER 113 ENV POLYPROTEIN-RELATED"/>
    <property type="match status" value="1"/>
</dbReference>
<feature type="domain" description="Retroviral envelope protein GP41-like" evidence="8">
    <location>
        <begin position="381"/>
        <end position="544"/>
    </location>
</feature>
<reference evidence="10" key="4">
    <citation type="submission" date="2025-09" db="UniProtKB">
        <authorList>
            <consortium name="Ensembl"/>
        </authorList>
    </citation>
    <scope>IDENTIFICATION</scope>
    <source>
        <strain evidence="10">17573</strain>
    </source>
</reference>
<comment type="function">
    <text evidence="4">TM anchors the envelope heterodimer to the viral membrane through one transmembrane domain. The other hydrophobic domain, called fusion peptide, mediates fusion of the viral membrane with the target cell membrane.</text>
</comment>
<dbReference type="Ensembl" id="ENSMMUT00000100034.1">
    <property type="protein sequence ID" value="ENSMMUP00000072433.1"/>
    <property type="gene ID" value="ENSMMUG00000049895.1"/>
</dbReference>
<dbReference type="VEuPathDB" id="HostDB:ENSMMUG00000049895"/>
<organism evidence="10 11">
    <name type="scientific">Macaca mulatta</name>
    <name type="common">Rhesus macaque</name>
    <dbReference type="NCBI Taxonomy" id="9544"/>
    <lineage>
        <taxon>Eukaryota</taxon>
        <taxon>Metazoa</taxon>
        <taxon>Chordata</taxon>
        <taxon>Craniata</taxon>
        <taxon>Vertebrata</taxon>
        <taxon>Euteleostomi</taxon>
        <taxon>Mammalia</taxon>
        <taxon>Eutheria</taxon>
        <taxon>Euarchontoglires</taxon>
        <taxon>Primates</taxon>
        <taxon>Haplorrhini</taxon>
        <taxon>Catarrhini</taxon>
        <taxon>Cercopithecidae</taxon>
        <taxon>Cercopithecinae</taxon>
        <taxon>Macaca</taxon>
    </lineage>
</organism>
<dbReference type="OMA" id="HIWKFLA"/>
<comment type="subunit">
    <text evidence="6">The surface (SU) and transmembrane (TM) proteins form a heterodimer. SU and TM are attached by noncovalent interactions or by a labile interchain disulfide bond.</text>
</comment>
<evidence type="ECO:0000259" key="9">
    <source>
        <dbReference type="Pfam" id="PF13804"/>
    </source>
</evidence>
<protein>
    <recommendedName>
        <fullName evidence="12">Retroviral envelope protein GP41-like domain-containing protein</fullName>
    </recommendedName>
</protein>
<dbReference type="Pfam" id="PF13804">
    <property type="entry name" value="HERV-K_env_2"/>
    <property type="match status" value="1"/>
</dbReference>
<dbReference type="Proteomes" id="UP000006718">
    <property type="component" value="Chromosome 14"/>
</dbReference>
<feature type="domain" description="Retro-transcribing virus envelope glycoprotein" evidence="9">
    <location>
        <begin position="29"/>
        <end position="109"/>
    </location>
</feature>
<evidence type="ECO:0008006" key="12">
    <source>
        <dbReference type="Google" id="ProtNLM"/>
    </source>
</evidence>
<evidence type="ECO:0000256" key="1">
    <source>
        <dbReference type="ARBA" id="ARBA00004162"/>
    </source>
</evidence>
<evidence type="ECO:0000259" key="8">
    <source>
        <dbReference type="Pfam" id="PF00517"/>
    </source>
</evidence>
<keyword evidence="7" id="KW-0812">Transmembrane</keyword>
<evidence type="ECO:0000256" key="4">
    <source>
        <dbReference type="ARBA" id="ARBA00037331"/>
    </source>
</evidence>
<evidence type="ECO:0000256" key="7">
    <source>
        <dbReference type="SAM" id="Phobius"/>
    </source>
</evidence>
<reference evidence="10" key="3">
    <citation type="submission" date="2025-08" db="UniProtKB">
        <authorList>
            <consortium name="Ensembl"/>
        </authorList>
    </citation>
    <scope>IDENTIFICATION</scope>
    <source>
        <strain evidence="10">17573</strain>
    </source>
</reference>
<dbReference type="InParanoid" id="A0A5F8A6A0"/>
<dbReference type="AlphaFoldDB" id="A0A5F8A6A0"/>
<evidence type="ECO:0000256" key="3">
    <source>
        <dbReference type="ARBA" id="ARBA00022475"/>
    </source>
</evidence>
<evidence type="ECO:0000256" key="5">
    <source>
        <dbReference type="ARBA" id="ARBA00037718"/>
    </source>
</evidence>
<proteinExistence type="predicted"/>
<comment type="subcellular location">
    <subcellularLocation>
        <location evidence="1">Cell membrane</location>
        <topology evidence="1">Single-pass membrane protein</topology>
    </subcellularLocation>
    <subcellularLocation>
        <location evidence="2">Virion</location>
    </subcellularLocation>
</comment>
<evidence type="ECO:0000256" key="6">
    <source>
        <dbReference type="ARBA" id="ARBA00038648"/>
    </source>
</evidence>
<evidence type="ECO:0000313" key="11">
    <source>
        <dbReference type="Proteomes" id="UP000006718"/>
    </source>
</evidence>
<dbReference type="GeneTree" id="ENSGT00940000163337"/>
<reference evidence="10" key="2">
    <citation type="submission" date="2019-01" db="EMBL/GenBank/DDBJ databases">
        <authorList>
            <person name="Graves T."/>
            <person name="Eichler E.E."/>
            <person name="Wilson R.K."/>
        </authorList>
    </citation>
    <scope>NUCLEOTIDE SEQUENCE [LARGE SCALE GENOMIC DNA]</scope>
    <source>
        <strain evidence="10">17573</strain>
    </source>
</reference>
<evidence type="ECO:0000313" key="10">
    <source>
        <dbReference type="Ensembl" id="ENSMMUP00000072433.1"/>
    </source>
</evidence>
<dbReference type="PaxDb" id="9544-ENSMMUP00000040029"/>
<dbReference type="InterPro" id="IPR051255">
    <property type="entry name" value="Retroviral_env_glycoprotein"/>
</dbReference>
<keyword evidence="3" id="KW-1003">Cell membrane</keyword>
<dbReference type="InterPro" id="IPR000328">
    <property type="entry name" value="GP41-like"/>
</dbReference>
<evidence type="ECO:0000256" key="2">
    <source>
        <dbReference type="ARBA" id="ARBA00004328"/>
    </source>
</evidence>
<reference evidence="11" key="1">
    <citation type="journal article" date="2007" name="Science">
        <title>Evolutionary and biomedical insights from the rhesus macaque genome.</title>
        <authorList>
            <person name="Gibbs R.A."/>
            <person name="Rogers J."/>
            <person name="Katze M.G."/>
            <person name="Bumgarner R."/>
            <person name="Weinstock G.M."/>
            <person name="Mardis E.R."/>
            <person name="Remington K.A."/>
            <person name="Strausberg R.L."/>
            <person name="Venter J.C."/>
            <person name="Wilson R.K."/>
            <person name="Batzer M.A."/>
            <person name="Bustamante C.D."/>
            <person name="Eichler E.E."/>
            <person name="Hahn M.W."/>
            <person name="Hardison R.C."/>
            <person name="Makova K.D."/>
            <person name="Miller W."/>
            <person name="Milosavljevic A."/>
            <person name="Palermo R.E."/>
            <person name="Siepel A."/>
            <person name="Sikela J.M."/>
            <person name="Attaway T."/>
            <person name="Bell S."/>
            <person name="Bernard K.E."/>
            <person name="Buhay C.J."/>
            <person name="Chandrabose M.N."/>
            <person name="Dao M."/>
            <person name="Davis C."/>
            <person name="Delehaunty K.D."/>
            <person name="Ding Y."/>
            <person name="Dinh H.H."/>
            <person name="Dugan-Rocha S."/>
            <person name="Fulton L.A."/>
            <person name="Gabisi R.A."/>
            <person name="Garner T.T."/>
            <person name="Godfrey J."/>
            <person name="Hawes A.C."/>
            <person name="Hernandez J."/>
            <person name="Hines S."/>
            <person name="Holder M."/>
            <person name="Hume J."/>
            <person name="Jhangiani S.N."/>
            <person name="Joshi V."/>
            <person name="Khan Z.M."/>
            <person name="Kirkness E.F."/>
            <person name="Cree A."/>
            <person name="Fowler R.G."/>
            <person name="Lee S."/>
            <person name="Lewis L.R."/>
            <person name="Li Z."/>
            <person name="Liu Y.-S."/>
            <person name="Moore S.M."/>
            <person name="Muzny D."/>
            <person name="Nazareth L.V."/>
            <person name="Ngo D.N."/>
            <person name="Okwuonu G.O."/>
            <person name="Pai G."/>
            <person name="Parker D."/>
            <person name="Paul H.A."/>
            <person name="Pfannkoch C."/>
            <person name="Pohl C.S."/>
            <person name="Rogers Y.-H.C."/>
            <person name="Ruiz S.J."/>
            <person name="Sabo A."/>
            <person name="Santibanez J."/>
            <person name="Schneider B.W."/>
            <person name="Smith S.M."/>
            <person name="Sodergren E."/>
            <person name="Svatek A.F."/>
            <person name="Utterback T.R."/>
            <person name="Vattathil S."/>
            <person name="Warren W."/>
            <person name="White C.S."/>
            <person name="Chinwalla A.T."/>
            <person name="Feng Y."/>
            <person name="Halpern A.L."/>
            <person name="Hillier L.W."/>
            <person name="Huang X."/>
            <person name="Minx P."/>
            <person name="Nelson J.O."/>
            <person name="Pepin K.H."/>
            <person name="Qin X."/>
            <person name="Sutton G.G."/>
            <person name="Venter E."/>
            <person name="Walenz B.P."/>
            <person name="Wallis J.W."/>
            <person name="Worley K.C."/>
            <person name="Yang S.-P."/>
            <person name="Jones S.M."/>
            <person name="Marra M.A."/>
            <person name="Rocchi M."/>
            <person name="Schein J.E."/>
            <person name="Baertsch R."/>
            <person name="Clarke L."/>
            <person name="Csuros M."/>
            <person name="Glasscock J."/>
            <person name="Harris R.A."/>
            <person name="Havlak P."/>
            <person name="Jackson A.R."/>
            <person name="Jiang H."/>
            <person name="Liu Y."/>
            <person name="Messina D.N."/>
            <person name="Shen Y."/>
            <person name="Song H.X.-Z."/>
            <person name="Wylie T."/>
            <person name="Zhang L."/>
            <person name="Birney E."/>
            <person name="Han K."/>
            <person name="Konkel M.K."/>
            <person name="Lee J."/>
            <person name="Smit A.F.A."/>
            <person name="Ullmer B."/>
            <person name="Wang H."/>
            <person name="Xing J."/>
            <person name="Burhans R."/>
            <person name="Cheng Z."/>
            <person name="Karro J.E."/>
            <person name="Ma J."/>
            <person name="Raney B."/>
            <person name="She X."/>
            <person name="Cox M.J."/>
            <person name="Demuth J.P."/>
            <person name="Dumas L.J."/>
            <person name="Han S.-G."/>
            <person name="Hopkins J."/>
            <person name="Karimpour-Fard A."/>
            <person name="Kim Y.H."/>
            <person name="Pollack J.R."/>
            <person name="Vinar T."/>
            <person name="Addo-Quaye C."/>
            <person name="Degenhardt J."/>
            <person name="Denby A."/>
            <person name="Hubisz M.J."/>
            <person name="Indap A."/>
            <person name="Kosiol C."/>
            <person name="Lahn B.T."/>
            <person name="Lawson H.A."/>
            <person name="Marklein A."/>
            <person name="Nielsen R."/>
            <person name="Vallender E.J."/>
            <person name="Clark A.G."/>
            <person name="Ferguson B."/>
            <person name="Hernandez R.D."/>
            <person name="Hirani K."/>
            <person name="Kehrer-Sawatzki H."/>
            <person name="Kolb J."/>
            <person name="Patil S."/>
            <person name="Pu L.-L."/>
            <person name="Ren Y."/>
            <person name="Smith D.G."/>
            <person name="Wheeler D.A."/>
            <person name="Schenck I."/>
            <person name="Ball E.V."/>
            <person name="Chen R."/>
            <person name="Cooper D.N."/>
            <person name="Giardine B."/>
            <person name="Hsu F."/>
            <person name="Kent W.J."/>
            <person name="Lesk A."/>
            <person name="Nelson D.L."/>
            <person name="O'brien W.E."/>
            <person name="Pruefer K."/>
            <person name="Stenson P.D."/>
            <person name="Wallace J.C."/>
            <person name="Ke H."/>
            <person name="Liu X.-M."/>
            <person name="Wang P."/>
            <person name="Xiang A.P."/>
            <person name="Yang F."/>
            <person name="Barber G.P."/>
            <person name="Haussler D."/>
            <person name="Karolchik D."/>
            <person name="Kern A.D."/>
            <person name="Kuhn R.M."/>
            <person name="Smith K.E."/>
            <person name="Zwieg A.S."/>
        </authorList>
    </citation>
    <scope>NUCLEOTIDE SEQUENCE [LARGE SCALE GENOMIC DNA]</scope>
    <source>
        <strain evidence="11">17573</strain>
    </source>
</reference>
<comment type="function">
    <text evidence="5">SU mediates receptor recognition.</text>
</comment>
<dbReference type="Pfam" id="PF00517">
    <property type="entry name" value="GP41"/>
    <property type="match status" value="1"/>
</dbReference>
<accession>A0A5F8A6A0</accession>